<keyword evidence="5 8" id="KW-0732">Signal</keyword>
<reference evidence="9" key="1">
    <citation type="submission" date="2025-08" db="UniProtKB">
        <authorList>
            <consortium name="Ensembl"/>
        </authorList>
    </citation>
    <scope>IDENTIFICATION</scope>
</reference>
<reference evidence="9" key="2">
    <citation type="submission" date="2025-09" db="UniProtKB">
        <authorList>
            <consortium name="Ensembl"/>
        </authorList>
    </citation>
    <scope>IDENTIFICATION</scope>
</reference>
<feature type="signal peptide" evidence="8">
    <location>
        <begin position="1"/>
        <end position="22"/>
    </location>
</feature>
<keyword evidence="4" id="KW-0964">Secreted</keyword>
<dbReference type="Gene3D" id="1.20.1250.60">
    <property type="entry name" value="Interferon lambda"/>
    <property type="match status" value="1"/>
</dbReference>
<proteinExistence type="inferred from homology"/>
<dbReference type="GO" id="GO:0005125">
    <property type="term" value="F:cytokine activity"/>
    <property type="evidence" value="ECO:0007669"/>
    <property type="project" value="UniProtKB-KW"/>
</dbReference>
<dbReference type="GO" id="GO:0050778">
    <property type="term" value="P:positive regulation of immune response"/>
    <property type="evidence" value="ECO:0007669"/>
    <property type="project" value="InterPro"/>
</dbReference>
<dbReference type="PANTHER" id="PTHR31943">
    <property type="entry name" value="INTERLEUKIN-28 AND 29"/>
    <property type="match status" value="1"/>
</dbReference>
<name>A0A667HYY9_LYNCA</name>
<evidence type="ECO:0000256" key="4">
    <source>
        <dbReference type="ARBA" id="ARBA00022525"/>
    </source>
</evidence>
<keyword evidence="6" id="KW-0051">Antiviral defense</keyword>
<evidence type="ECO:0000256" key="1">
    <source>
        <dbReference type="ARBA" id="ARBA00004613"/>
    </source>
</evidence>
<sequence length="187" mass="20087">MGPRGAAAVAVGLWVLVTAGEAADPGVTTPRRCLLSHYRSLEPRAVAAVKALRDRYLLAAARRDVGTCVSTARAPRPLRLALRPRASPRGQSVPRTEKPAQTRFASSRCPPIRALVCGGRVTHGQSPRDPGFFAVFTSLLFPLQLELVRPGSWRKSLRPPRTRPQTRRAVSTAAGRRGVCLGGAVRG</sequence>
<dbReference type="Proteomes" id="UP000472241">
    <property type="component" value="Unplaced"/>
</dbReference>
<dbReference type="Ensembl" id="ENSLCNT00005035441.1">
    <property type="protein sequence ID" value="ENSLCNP00005031749.1"/>
    <property type="gene ID" value="ENSLCNG00005020671.1"/>
</dbReference>
<evidence type="ECO:0000256" key="3">
    <source>
        <dbReference type="ARBA" id="ARBA00022514"/>
    </source>
</evidence>
<dbReference type="GO" id="GO:0045087">
    <property type="term" value="P:innate immune response"/>
    <property type="evidence" value="ECO:0007669"/>
    <property type="project" value="TreeGrafter"/>
</dbReference>
<dbReference type="AlphaFoldDB" id="A0A667HYY9"/>
<keyword evidence="10" id="KW-1185">Reference proteome</keyword>
<dbReference type="PANTHER" id="PTHR31943:SF17">
    <property type="entry name" value="INTERFERON LAMBDA-4"/>
    <property type="match status" value="1"/>
</dbReference>
<evidence type="ECO:0000256" key="6">
    <source>
        <dbReference type="ARBA" id="ARBA00023118"/>
    </source>
</evidence>
<evidence type="ECO:0000256" key="7">
    <source>
        <dbReference type="SAM" id="MobiDB-lite"/>
    </source>
</evidence>
<evidence type="ECO:0000313" key="10">
    <source>
        <dbReference type="Proteomes" id="UP000472241"/>
    </source>
</evidence>
<dbReference type="GO" id="GO:0051607">
    <property type="term" value="P:defense response to virus"/>
    <property type="evidence" value="ECO:0007669"/>
    <property type="project" value="UniProtKB-KW"/>
</dbReference>
<evidence type="ECO:0000256" key="5">
    <source>
        <dbReference type="ARBA" id="ARBA00022729"/>
    </source>
</evidence>
<comment type="similarity">
    <text evidence="2">Belongs to the lambda interferon family.</text>
</comment>
<organism evidence="9 10">
    <name type="scientific">Lynx canadensis</name>
    <name type="common">Canada lynx</name>
    <name type="synonym">Felis canadensis</name>
    <dbReference type="NCBI Taxonomy" id="61383"/>
    <lineage>
        <taxon>Eukaryota</taxon>
        <taxon>Metazoa</taxon>
        <taxon>Chordata</taxon>
        <taxon>Craniata</taxon>
        <taxon>Vertebrata</taxon>
        <taxon>Euteleostomi</taxon>
        <taxon>Mammalia</taxon>
        <taxon>Eutheria</taxon>
        <taxon>Laurasiatheria</taxon>
        <taxon>Carnivora</taxon>
        <taxon>Feliformia</taxon>
        <taxon>Felidae</taxon>
        <taxon>Felinae</taxon>
        <taxon>Lynx</taxon>
    </lineage>
</organism>
<feature type="region of interest" description="Disordered" evidence="7">
    <location>
        <begin position="154"/>
        <end position="174"/>
    </location>
</feature>
<evidence type="ECO:0000256" key="2">
    <source>
        <dbReference type="ARBA" id="ARBA00008717"/>
    </source>
</evidence>
<accession>A0A667HYY9</accession>
<evidence type="ECO:0000256" key="8">
    <source>
        <dbReference type="SAM" id="SignalP"/>
    </source>
</evidence>
<dbReference type="InterPro" id="IPR029177">
    <property type="entry name" value="INF_lambda"/>
</dbReference>
<feature type="chain" id="PRO_5025669402" evidence="8">
    <location>
        <begin position="23"/>
        <end position="187"/>
    </location>
</feature>
<dbReference type="GO" id="GO:0005615">
    <property type="term" value="C:extracellular space"/>
    <property type="evidence" value="ECO:0007669"/>
    <property type="project" value="UniProtKB-KW"/>
</dbReference>
<protein>
    <submittedName>
        <fullName evidence="9">Uncharacterized protein</fullName>
    </submittedName>
</protein>
<comment type="subcellular location">
    <subcellularLocation>
        <location evidence="1">Secreted</location>
    </subcellularLocation>
</comment>
<evidence type="ECO:0000313" key="9">
    <source>
        <dbReference type="Ensembl" id="ENSLCNP00005031749.1"/>
    </source>
</evidence>
<dbReference type="GO" id="GO:0007259">
    <property type="term" value="P:cell surface receptor signaling pathway via JAK-STAT"/>
    <property type="evidence" value="ECO:0007669"/>
    <property type="project" value="InterPro"/>
</dbReference>
<dbReference type="InterPro" id="IPR038326">
    <property type="entry name" value="IFN-lambda_sf"/>
</dbReference>
<keyword evidence="3" id="KW-0202">Cytokine</keyword>
<feature type="compositionally biased region" description="Basic residues" evidence="7">
    <location>
        <begin position="155"/>
        <end position="166"/>
    </location>
</feature>